<reference evidence="1" key="1">
    <citation type="submission" date="2021-01" db="EMBL/GenBank/DDBJ databases">
        <title>Adiantum capillus-veneris genome.</title>
        <authorList>
            <person name="Fang Y."/>
            <person name="Liao Q."/>
        </authorList>
    </citation>
    <scope>NUCLEOTIDE SEQUENCE</scope>
    <source>
        <strain evidence="1">H3</strain>
        <tissue evidence="1">Leaf</tissue>
    </source>
</reference>
<gene>
    <name evidence="1" type="ORF">GOP47_0012339</name>
</gene>
<comment type="caution">
    <text evidence="1">The sequence shown here is derived from an EMBL/GenBank/DDBJ whole genome shotgun (WGS) entry which is preliminary data.</text>
</comment>
<accession>A0A9D4ZE79</accession>
<sequence>MSLPVWTTPACKATERHRLCGQHPPAVRASNHAWSYKCLSIKHLLNQQNKKEVYFYNKFYECLVASQTYGRLLNIPLPSFQSQEWEVPCTQTVESVRTKIAADIKNNMKVTFGSRRVHLKWLVPFNVFADLFQRCQEIKKKRTMFTVANCLEAFLHELFGIACLKKEICTGKEVVQAIFDTSSTTFKYIIKTLELHVTFSFRRYKRDGTVFLLIMQH</sequence>
<protein>
    <submittedName>
        <fullName evidence="1">Uncharacterized protein</fullName>
    </submittedName>
</protein>
<proteinExistence type="predicted"/>
<dbReference type="Proteomes" id="UP000886520">
    <property type="component" value="Chromosome 12"/>
</dbReference>
<evidence type="ECO:0000313" key="2">
    <source>
        <dbReference type="Proteomes" id="UP000886520"/>
    </source>
</evidence>
<name>A0A9D4ZE79_ADICA</name>
<dbReference type="EMBL" id="JABFUD020000012">
    <property type="protein sequence ID" value="KAI5072233.1"/>
    <property type="molecule type" value="Genomic_DNA"/>
</dbReference>
<dbReference type="OrthoDB" id="10366071at2759"/>
<keyword evidence="2" id="KW-1185">Reference proteome</keyword>
<organism evidence="1 2">
    <name type="scientific">Adiantum capillus-veneris</name>
    <name type="common">Maidenhair fern</name>
    <dbReference type="NCBI Taxonomy" id="13818"/>
    <lineage>
        <taxon>Eukaryota</taxon>
        <taxon>Viridiplantae</taxon>
        <taxon>Streptophyta</taxon>
        <taxon>Embryophyta</taxon>
        <taxon>Tracheophyta</taxon>
        <taxon>Polypodiopsida</taxon>
        <taxon>Polypodiidae</taxon>
        <taxon>Polypodiales</taxon>
        <taxon>Pteridineae</taxon>
        <taxon>Pteridaceae</taxon>
        <taxon>Vittarioideae</taxon>
        <taxon>Adiantum</taxon>
    </lineage>
</organism>
<dbReference type="AlphaFoldDB" id="A0A9D4ZE79"/>
<evidence type="ECO:0000313" key="1">
    <source>
        <dbReference type="EMBL" id="KAI5072233.1"/>
    </source>
</evidence>